<sequence>MNFFSFEFLASFTAFFLIYWLCQKKPRLQNILLITASYLFVFLFRASFAYVLAGYTLFIYLLTNVLSSRLSARAVYSLLAAGIIGCFT</sequence>
<gene>
    <name evidence="2" type="ORF">DS524_28095</name>
</gene>
<evidence type="ECO:0000256" key="1">
    <source>
        <dbReference type="SAM" id="Phobius"/>
    </source>
</evidence>
<dbReference type="AlphaFoldDB" id="A0A5U8SXA5"/>
<keyword evidence="1" id="KW-0812">Transmembrane</keyword>
<feature type="non-terminal residue" evidence="2">
    <location>
        <position position="88"/>
    </location>
</feature>
<protein>
    <submittedName>
        <fullName evidence="2">MBOAT family protein</fullName>
    </submittedName>
</protein>
<feature type="transmembrane region" description="Helical" evidence="1">
    <location>
        <begin position="6"/>
        <end position="22"/>
    </location>
</feature>
<name>A0A5U8SXA5_SALET</name>
<comment type="caution">
    <text evidence="2">The sequence shown here is derived from an EMBL/GenBank/DDBJ whole genome shotgun (WGS) entry which is preliminary data.</text>
</comment>
<evidence type="ECO:0000313" key="2">
    <source>
        <dbReference type="EMBL" id="EBR9859603.1"/>
    </source>
</evidence>
<feature type="transmembrane region" description="Helical" evidence="1">
    <location>
        <begin position="31"/>
        <end position="58"/>
    </location>
</feature>
<organism evidence="2">
    <name type="scientific">Salmonella enterica subsp. enterica serovar Chester</name>
    <dbReference type="NCBI Taxonomy" id="149386"/>
    <lineage>
        <taxon>Bacteria</taxon>
        <taxon>Pseudomonadati</taxon>
        <taxon>Pseudomonadota</taxon>
        <taxon>Gammaproteobacteria</taxon>
        <taxon>Enterobacterales</taxon>
        <taxon>Enterobacteriaceae</taxon>
        <taxon>Salmonella</taxon>
    </lineage>
</organism>
<dbReference type="EMBL" id="AAGUAT010000287">
    <property type="protein sequence ID" value="EBR9859603.1"/>
    <property type="molecule type" value="Genomic_DNA"/>
</dbReference>
<keyword evidence="1" id="KW-1133">Transmembrane helix</keyword>
<keyword evidence="1" id="KW-0472">Membrane</keyword>
<reference evidence="2" key="1">
    <citation type="submission" date="2018-07" db="EMBL/GenBank/DDBJ databases">
        <authorList>
            <person name="Ashton P.M."/>
            <person name="Dallman T."/>
            <person name="Nair S."/>
            <person name="De Pinna E."/>
            <person name="Peters T."/>
            <person name="Grant K."/>
        </authorList>
    </citation>
    <scope>NUCLEOTIDE SEQUENCE</scope>
    <source>
        <strain evidence="2">296838</strain>
    </source>
</reference>
<accession>A0A5U8SXA5</accession>
<proteinExistence type="predicted"/>